<keyword evidence="2" id="KW-0521">NADP</keyword>
<dbReference type="Gene3D" id="3.40.50.720">
    <property type="entry name" value="NAD(P)-binding Rossmann-like Domain"/>
    <property type="match status" value="1"/>
</dbReference>
<protein>
    <recommendedName>
        <fullName evidence="6">Gluconate 5-dehydrogenase</fullName>
    </recommendedName>
</protein>
<organism evidence="4 5">
    <name type="scientific">Synchytrium microbalum</name>
    <dbReference type="NCBI Taxonomy" id="1806994"/>
    <lineage>
        <taxon>Eukaryota</taxon>
        <taxon>Fungi</taxon>
        <taxon>Fungi incertae sedis</taxon>
        <taxon>Chytridiomycota</taxon>
        <taxon>Chytridiomycota incertae sedis</taxon>
        <taxon>Chytridiomycetes</taxon>
        <taxon>Synchytriales</taxon>
        <taxon>Synchytriaceae</taxon>
        <taxon>Synchytrium</taxon>
    </lineage>
</organism>
<comment type="caution">
    <text evidence="4">The sequence shown here is derived from an EMBL/GenBank/DDBJ whole genome shotgun (WGS) entry which is preliminary data.</text>
</comment>
<dbReference type="Proteomes" id="UP000319731">
    <property type="component" value="Unassembled WGS sequence"/>
</dbReference>
<dbReference type="GeneID" id="42002672"/>
<evidence type="ECO:0000256" key="3">
    <source>
        <dbReference type="ARBA" id="ARBA00023002"/>
    </source>
</evidence>
<dbReference type="InterPro" id="IPR036291">
    <property type="entry name" value="NAD(P)-bd_dom_sf"/>
</dbReference>
<evidence type="ECO:0000313" key="5">
    <source>
        <dbReference type="Proteomes" id="UP000319731"/>
    </source>
</evidence>
<dbReference type="PANTHER" id="PTHR43618">
    <property type="entry name" value="7-ALPHA-HYDROXYSTEROID DEHYDROGENASE"/>
    <property type="match status" value="1"/>
</dbReference>
<proteinExistence type="inferred from homology"/>
<dbReference type="AlphaFoldDB" id="A0A507C5A1"/>
<evidence type="ECO:0000313" key="4">
    <source>
        <dbReference type="EMBL" id="TPX36167.1"/>
    </source>
</evidence>
<evidence type="ECO:0008006" key="6">
    <source>
        <dbReference type="Google" id="ProtNLM"/>
    </source>
</evidence>
<gene>
    <name evidence="4" type="ORF">SmJEL517_g01447</name>
</gene>
<dbReference type="SUPFAM" id="SSF51735">
    <property type="entry name" value="NAD(P)-binding Rossmann-fold domains"/>
    <property type="match status" value="1"/>
</dbReference>
<dbReference type="FunFam" id="3.40.50.720:FF:000084">
    <property type="entry name" value="Short-chain dehydrogenase reductase"/>
    <property type="match status" value="1"/>
</dbReference>
<reference evidence="4 5" key="1">
    <citation type="journal article" date="2019" name="Sci. Rep.">
        <title>Comparative genomics of chytrid fungi reveal insights into the obligate biotrophic and pathogenic lifestyle of Synchytrium endobioticum.</title>
        <authorList>
            <person name="van de Vossenberg B.T.L.H."/>
            <person name="Warris S."/>
            <person name="Nguyen H.D.T."/>
            <person name="van Gent-Pelzer M.P.E."/>
            <person name="Joly D.L."/>
            <person name="van de Geest H.C."/>
            <person name="Bonants P.J.M."/>
            <person name="Smith D.S."/>
            <person name="Levesque C.A."/>
            <person name="van der Lee T.A.J."/>
        </authorList>
    </citation>
    <scope>NUCLEOTIDE SEQUENCE [LARGE SCALE GENOMIC DNA]</scope>
    <source>
        <strain evidence="4 5">JEL517</strain>
    </source>
</reference>
<dbReference type="InterPro" id="IPR020904">
    <property type="entry name" value="Sc_DH/Rdtase_CS"/>
</dbReference>
<name>A0A507C5A1_9FUNG</name>
<dbReference type="Pfam" id="PF13561">
    <property type="entry name" value="adh_short_C2"/>
    <property type="match status" value="1"/>
</dbReference>
<dbReference type="PRINTS" id="PR00081">
    <property type="entry name" value="GDHRDH"/>
</dbReference>
<evidence type="ECO:0000256" key="1">
    <source>
        <dbReference type="ARBA" id="ARBA00006484"/>
    </source>
</evidence>
<comment type="similarity">
    <text evidence="1">Belongs to the short-chain dehydrogenases/reductases (SDR) family.</text>
</comment>
<keyword evidence="5" id="KW-1185">Reference proteome</keyword>
<dbReference type="OrthoDB" id="294295at2759"/>
<dbReference type="PANTHER" id="PTHR43618:SF8">
    <property type="entry name" value="7ALPHA-HYDROXYSTEROID DEHYDROGENASE"/>
    <property type="match status" value="1"/>
</dbReference>
<dbReference type="InterPro" id="IPR002347">
    <property type="entry name" value="SDR_fam"/>
</dbReference>
<accession>A0A507C5A1</accession>
<dbReference type="RefSeq" id="XP_031026480.1">
    <property type="nucleotide sequence ID" value="XM_031167375.1"/>
</dbReference>
<sequence length="275" mass="29201">MAEDPPVNASSLFDLTGRIALVTGGGSGIGFYICRALVANGAIVYTSSRKGDVLGKVADELTKMGPGKCIAIAGDLTSKKACDDLAAELRKHTKKLDILVNNAGMTWGAPMESFPENRWHDVFSLNVYTPYYLTVACLDMLKAANRGPYDPPRVVMIGSVAGITQNENMNNPSYAASKAAIHHLTKVMAAMLGPKGITVNCIAPGVFPSRMARFYTDNSEMRDATVSQIPLGRLGTPADIAGLILFMTSRGGAYLNGTVIPYDGGHSLASKNLKL</sequence>
<keyword evidence="3" id="KW-0560">Oxidoreductase</keyword>
<dbReference type="GO" id="GO:0016491">
    <property type="term" value="F:oxidoreductase activity"/>
    <property type="evidence" value="ECO:0007669"/>
    <property type="project" value="UniProtKB-KW"/>
</dbReference>
<dbReference type="STRING" id="1806994.A0A507C5A1"/>
<dbReference type="PROSITE" id="PS00061">
    <property type="entry name" value="ADH_SHORT"/>
    <property type="match status" value="1"/>
</dbReference>
<dbReference type="EMBL" id="QEAO01000005">
    <property type="protein sequence ID" value="TPX36167.1"/>
    <property type="molecule type" value="Genomic_DNA"/>
</dbReference>
<dbReference type="InterPro" id="IPR052178">
    <property type="entry name" value="Sec_Metab_Biosynth_SDR"/>
</dbReference>
<evidence type="ECO:0000256" key="2">
    <source>
        <dbReference type="ARBA" id="ARBA00022857"/>
    </source>
</evidence>
<dbReference type="PRINTS" id="PR00080">
    <property type="entry name" value="SDRFAMILY"/>
</dbReference>